<dbReference type="InterPro" id="IPR018011">
    <property type="entry name" value="Carb_sulfotrans_8-10"/>
</dbReference>
<proteinExistence type="inferred from homology"/>
<evidence type="ECO:0000256" key="5">
    <source>
        <dbReference type="ARBA" id="ARBA00022989"/>
    </source>
</evidence>
<dbReference type="Pfam" id="PF03567">
    <property type="entry name" value="Sulfotransfer_2"/>
    <property type="match status" value="1"/>
</dbReference>
<evidence type="ECO:0000256" key="7">
    <source>
        <dbReference type="ARBA" id="ARBA00023136"/>
    </source>
</evidence>
<dbReference type="AlphaFoldDB" id="A0A7D9E4M0"/>
<dbReference type="InterPro" id="IPR027417">
    <property type="entry name" value="P-loop_NTPase"/>
</dbReference>
<comment type="subcellular location">
    <subcellularLocation>
        <location evidence="1 9">Golgi apparatus membrane</location>
        <topology evidence="1 9">Single-pass type II membrane protein</topology>
    </subcellularLocation>
</comment>
<dbReference type="GO" id="GO:0016051">
    <property type="term" value="P:carbohydrate biosynthetic process"/>
    <property type="evidence" value="ECO:0007669"/>
    <property type="project" value="InterPro"/>
</dbReference>
<dbReference type="PANTHER" id="PTHR12137">
    <property type="entry name" value="CARBOHYDRATE SULFOTRANSFERASE"/>
    <property type="match status" value="1"/>
</dbReference>
<keyword evidence="4 9" id="KW-0812">Transmembrane</keyword>
<gene>
    <name evidence="10" type="ORF">PACLA_8A017672</name>
</gene>
<keyword evidence="7 9" id="KW-0472">Membrane</keyword>
<dbReference type="SUPFAM" id="SSF52540">
    <property type="entry name" value="P-loop containing nucleoside triphosphate hydrolases"/>
    <property type="match status" value="1"/>
</dbReference>
<evidence type="ECO:0000256" key="6">
    <source>
        <dbReference type="ARBA" id="ARBA00023034"/>
    </source>
</evidence>
<dbReference type="EMBL" id="CACRXK020004119">
    <property type="protein sequence ID" value="CAB4001559.1"/>
    <property type="molecule type" value="Genomic_DNA"/>
</dbReference>
<evidence type="ECO:0000256" key="3">
    <source>
        <dbReference type="ARBA" id="ARBA00022679"/>
    </source>
</evidence>
<accession>A0A7D9E4M0</accession>
<dbReference type="InterPro" id="IPR005331">
    <property type="entry name" value="Sulfotransferase"/>
</dbReference>
<comment type="caution">
    <text evidence="10">The sequence shown here is derived from an EMBL/GenBank/DDBJ whole genome shotgun (WGS) entry which is preliminary data.</text>
</comment>
<keyword evidence="3 9" id="KW-0808">Transferase</keyword>
<feature type="transmembrane region" description="Helical" evidence="9">
    <location>
        <begin position="7"/>
        <end position="25"/>
    </location>
</feature>
<comment type="similarity">
    <text evidence="2 9">Belongs to the sulfotransferase 2 family.</text>
</comment>
<keyword evidence="11" id="KW-1185">Reference proteome</keyword>
<evidence type="ECO:0000313" key="11">
    <source>
        <dbReference type="Proteomes" id="UP001152795"/>
    </source>
</evidence>
<dbReference type="EC" id="2.8.2.-" evidence="9"/>
<keyword evidence="9" id="KW-0119">Carbohydrate metabolism</keyword>
<evidence type="ECO:0000256" key="1">
    <source>
        <dbReference type="ARBA" id="ARBA00004323"/>
    </source>
</evidence>
<organism evidence="10 11">
    <name type="scientific">Paramuricea clavata</name>
    <name type="common">Red gorgonian</name>
    <name type="synonym">Violescent sea-whip</name>
    <dbReference type="NCBI Taxonomy" id="317549"/>
    <lineage>
        <taxon>Eukaryota</taxon>
        <taxon>Metazoa</taxon>
        <taxon>Cnidaria</taxon>
        <taxon>Anthozoa</taxon>
        <taxon>Octocorallia</taxon>
        <taxon>Malacalcyonacea</taxon>
        <taxon>Plexauridae</taxon>
        <taxon>Paramuricea</taxon>
    </lineage>
</organism>
<name>A0A7D9E4M0_PARCT</name>
<keyword evidence="8 9" id="KW-0325">Glycoprotein</keyword>
<dbReference type="GO" id="GO:0000139">
    <property type="term" value="C:Golgi membrane"/>
    <property type="evidence" value="ECO:0007669"/>
    <property type="project" value="UniProtKB-SubCell"/>
</dbReference>
<dbReference type="GO" id="GO:0008146">
    <property type="term" value="F:sulfotransferase activity"/>
    <property type="evidence" value="ECO:0007669"/>
    <property type="project" value="InterPro"/>
</dbReference>
<keyword evidence="9" id="KW-0735">Signal-anchor</keyword>
<dbReference type="PANTHER" id="PTHR12137:SF54">
    <property type="entry name" value="CARBOHYDRATE SULFOTRANSFERASE"/>
    <property type="match status" value="1"/>
</dbReference>
<dbReference type="OrthoDB" id="2019940at2759"/>
<evidence type="ECO:0000256" key="4">
    <source>
        <dbReference type="ARBA" id="ARBA00022692"/>
    </source>
</evidence>
<protein>
    <recommendedName>
        <fullName evidence="9">Carbohydrate sulfotransferase</fullName>
        <ecNumber evidence="9">2.8.2.-</ecNumber>
    </recommendedName>
</protein>
<keyword evidence="6 9" id="KW-0333">Golgi apparatus</keyword>
<evidence type="ECO:0000256" key="9">
    <source>
        <dbReference type="RuleBase" id="RU364020"/>
    </source>
</evidence>
<sequence>MRICREIILIASVFVVLVIVSFEYYNFNKWTLFEQDFNRVIIVCVNKTSSEKEVVTHPTTQSSLDVEAEKDSKRKRESVIKVCQKYNVTNVMERQAHSKNRKRARQRRNVLDHLLVNKEHKVLFCFIPKISCTNMQSIFAVMDGLYPSVEEVNGPWVHTQVVRLSNKKFNKRQGEYMLKNFYKFMIVRDPFERLVSGYRDKFQNKKSIKFWAPLGKRIIKKYRYNNTNSATVVTGLDVSFTEYVRYLIDNPPWRVNEHWVPYKDLCRPCEVKYDFIGSIENLNRDVTHAMKQIHANETKYHVMRTSAALTKTKRKTANFLKELSRKYFDQLLAAYKTDHELFGYPLPEYDTLDKRYPA</sequence>
<evidence type="ECO:0000313" key="10">
    <source>
        <dbReference type="EMBL" id="CAB4001559.1"/>
    </source>
</evidence>
<dbReference type="Proteomes" id="UP001152795">
    <property type="component" value="Unassembled WGS sequence"/>
</dbReference>
<evidence type="ECO:0000256" key="8">
    <source>
        <dbReference type="ARBA" id="ARBA00023180"/>
    </source>
</evidence>
<evidence type="ECO:0000256" key="2">
    <source>
        <dbReference type="ARBA" id="ARBA00006339"/>
    </source>
</evidence>
<reference evidence="10" key="1">
    <citation type="submission" date="2020-04" db="EMBL/GenBank/DDBJ databases">
        <authorList>
            <person name="Alioto T."/>
            <person name="Alioto T."/>
            <person name="Gomez Garrido J."/>
        </authorList>
    </citation>
    <scope>NUCLEOTIDE SEQUENCE</scope>
    <source>
        <strain evidence="10">A484AB</strain>
    </source>
</reference>
<keyword evidence="5 9" id="KW-1133">Transmembrane helix</keyword>